<gene>
    <name evidence="1" type="ORF">PAAG_06340</name>
</gene>
<sequence>MDASPYVSRLSSPNRLIRNLGAGMWALISTVRLTIVTTDSAPLGQFDIQGVLPSLVQGFSDRSPPRQKYDRRAGHKTILDHGSIFKGLDDI</sequence>
<dbReference type="VEuPathDB" id="FungiDB:PAAG_06340"/>
<dbReference type="HOGENOM" id="CLU_2427644_0_0_1"/>
<dbReference type="AlphaFoldDB" id="C1H6E9"/>
<evidence type="ECO:0000313" key="1">
    <source>
        <dbReference type="EMBL" id="EEH35293.2"/>
    </source>
</evidence>
<dbReference type="RefSeq" id="XP_015700091.1">
    <property type="nucleotide sequence ID" value="XM_015845865.1"/>
</dbReference>
<dbReference type="KEGG" id="pbl:PAAG_06340"/>
<name>C1H6E9_PARBA</name>
<keyword evidence="2" id="KW-1185">Reference proteome</keyword>
<reference evidence="1 2" key="1">
    <citation type="journal article" date="2011" name="PLoS Genet.">
        <title>Comparative genomic analysis of human fungal pathogens causing paracoccidioidomycosis.</title>
        <authorList>
            <person name="Desjardins C.A."/>
            <person name="Champion M.D."/>
            <person name="Holder J.W."/>
            <person name="Muszewska A."/>
            <person name="Goldberg J."/>
            <person name="Bailao A.M."/>
            <person name="Brigido M.M."/>
            <person name="Ferreira M.E."/>
            <person name="Garcia A.M."/>
            <person name="Grynberg M."/>
            <person name="Gujja S."/>
            <person name="Heiman D.I."/>
            <person name="Henn M.R."/>
            <person name="Kodira C.D."/>
            <person name="Leon-Narvaez H."/>
            <person name="Longo L.V."/>
            <person name="Ma L.J."/>
            <person name="Malavazi I."/>
            <person name="Matsuo A.L."/>
            <person name="Morais F.V."/>
            <person name="Pereira M."/>
            <person name="Rodriguez-Brito S."/>
            <person name="Sakthikumar S."/>
            <person name="Salem-Izacc S.M."/>
            <person name="Sykes S.M."/>
            <person name="Teixeira M.M."/>
            <person name="Vallejo M.C."/>
            <person name="Walter M.E."/>
            <person name="Yandava C."/>
            <person name="Young S."/>
            <person name="Zeng Q."/>
            <person name="Zucker J."/>
            <person name="Felipe M.S."/>
            <person name="Goldman G.H."/>
            <person name="Haas B.J."/>
            <person name="McEwen J.G."/>
            <person name="Nino-Vega G."/>
            <person name="Puccia R."/>
            <person name="San-Blas G."/>
            <person name="Soares C.M."/>
            <person name="Birren B.W."/>
            <person name="Cuomo C.A."/>
        </authorList>
    </citation>
    <scope>NUCLEOTIDE SEQUENCE [LARGE SCALE GENOMIC DNA]</scope>
    <source>
        <strain evidence="2">ATCC MYA-826 / Pb01</strain>
    </source>
</reference>
<evidence type="ECO:0000313" key="2">
    <source>
        <dbReference type="Proteomes" id="UP000002059"/>
    </source>
</evidence>
<dbReference type="GeneID" id="9094993"/>
<dbReference type="Proteomes" id="UP000002059">
    <property type="component" value="Partially assembled WGS sequence"/>
</dbReference>
<accession>C1H6E9</accession>
<organism evidence="1 2">
    <name type="scientific">Paracoccidioides lutzii (strain ATCC MYA-826 / Pb01)</name>
    <name type="common">Paracoccidioides brasiliensis</name>
    <dbReference type="NCBI Taxonomy" id="502779"/>
    <lineage>
        <taxon>Eukaryota</taxon>
        <taxon>Fungi</taxon>
        <taxon>Dikarya</taxon>
        <taxon>Ascomycota</taxon>
        <taxon>Pezizomycotina</taxon>
        <taxon>Eurotiomycetes</taxon>
        <taxon>Eurotiomycetidae</taxon>
        <taxon>Onygenales</taxon>
        <taxon>Ajellomycetaceae</taxon>
        <taxon>Paracoccidioides</taxon>
    </lineage>
</organism>
<proteinExistence type="predicted"/>
<protein>
    <submittedName>
        <fullName evidence="1">Uncharacterized protein</fullName>
    </submittedName>
</protein>
<dbReference type="EMBL" id="KN294009">
    <property type="protein sequence ID" value="EEH35293.2"/>
    <property type="molecule type" value="Genomic_DNA"/>
</dbReference>